<dbReference type="CDD" id="cd07067">
    <property type="entry name" value="HP_PGM_like"/>
    <property type="match status" value="1"/>
</dbReference>
<dbReference type="PANTHER" id="PTHR47623:SF1">
    <property type="entry name" value="OS09G0287300 PROTEIN"/>
    <property type="match status" value="1"/>
</dbReference>
<dbReference type="PANTHER" id="PTHR47623">
    <property type="entry name" value="OS09G0287300 PROTEIN"/>
    <property type="match status" value="1"/>
</dbReference>
<name>A0A1N7KFA8_9RHOB</name>
<accession>A0A1N7KFA8</accession>
<sequence length="173" mass="19154">MTPAGHRRLILTRHAKSSWDDPNTEDKDRPLNARGRIAARELGDFLASRGLEPEEVLCSTALRTRETWEGVASAVIETRPPVHFVEALYQASPDVLLAELRKAKAPTVMMIAHNPGIGDLAASLPSRPNYDPDFRKYPTCATLIVDFQIEDWSELAPGQGSMLDFFTPATRGK</sequence>
<dbReference type="RefSeq" id="WP_076483948.1">
    <property type="nucleotide sequence ID" value="NZ_FTOG01000002.1"/>
</dbReference>
<dbReference type="SMART" id="SM00855">
    <property type="entry name" value="PGAM"/>
    <property type="match status" value="1"/>
</dbReference>
<dbReference type="EMBL" id="FTOG01000002">
    <property type="protein sequence ID" value="SIS60296.1"/>
    <property type="molecule type" value="Genomic_DNA"/>
</dbReference>
<dbReference type="InterPro" id="IPR013078">
    <property type="entry name" value="His_Pase_superF_clade-1"/>
</dbReference>
<proteinExistence type="predicted"/>
<protein>
    <submittedName>
        <fullName evidence="1">Phosphohistidine phosphatase</fullName>
    </submittedName>
</protein>
<gene>
    <name evidence="1" type="ORF">SAMN05421580_102390</name>
</gene>
<keyword evidence="2" id="KW-1185">Reference proteome</keyword>
<evidence type="ECO:0000313" key="1">
    <source>
        <dbReference type="EMBL" id="SIS60296.1"/>
    </source>
</evidence>
<evidence type="ECO:0000313" key="2">
    <source>
        <dbReference type="Proteomes" id="UP000186221"/>
    </source>
</evidence>
<dbReference type="STRING" id="453582.SAMN05421580_102390"/>
<dbReference type="Proteomes" id="UP000186221">
    <property type="component" value="Unassembled WGS sequence"/>
</dbReference>
<dbReference type="Pfam" id="PF00300">
    <property type="entry name" value="His_Phos_1"/>
    <property type="match status" value="1"/>
</dbReference>
<dbReference type="AlphaFoldDB" id="A0A1N7KFA8"/>
<dbReference type="SUPFAM" id="SSF53254">
    <property type="entry name" value="Phosphoglycerate mutase-like"/>
    <property type="match status" value="1"/>
</dbReference>
<dbReference type="OrthoDB" id="9810154at2"/>
<dbReference type="InterPro" id="IPR029033">
    <property type="entry name" value="His_PPase_superfam"/>
</dbReference>
<organism evidence="1 2">
    <name type="scientific">Rhodobacter aestuarii</name>
    <dbReference type="NCBI Taxonomy" id="453582"/>
    <lineage>
        <taxon>Bacteria</taxon>
        <taxon>Pseudomonadati</taxon>
        <taxon>Pseudomonadota</taxon>
        <taxon>Alphaproteobacteria</taxon>
        <taxon>Rhodobacterales</taxon>
        <taxon>Rhodobacter group</taxon>
        <taxon>Rhodobacter</taxon>
    </lineage>
</organism>
<reference evidence="2" key="1">
    <citation type="submission" date="2017-01" db="EMBL/GenBank/DDBJ databases">
        <authorList>
            <person name="Varghese N."/>
            <person name="Submissions S."/>
        </authorList>
    </citation>
    <scope>NUCLEOTIDE SEQUENCE [LARGE SCALE GENOMIC DNA]</scope>
    <source>
        <strain evidence="2">DSM 19945</strain>
    </source>
</reference>
<dbReference type="Gene3D" id="3.40.50.1240">
    <property type="entry name" value="Phosphoglycerate mutase-like"/>
    <property type="match status" value="1"/>
</dbReference>